<dbReference type="PRINTS" id="PR01217">
    <property type="entry name" value="PRICHEXTENSN"/>
</dbReference>
<dbReference type="Proteomes" id="UP000279959">
    <property type="component" value="Chromosome"/>
</dbReference>
<reference evidence="3 4" key="1">
    <citation type="submission" date="2018-05" db="EMBL/GenBank/DDBJ databases">
        <title>Complete Genome Sequence of the Nonylphenol-Degrading Bacterium Sphingobium amiense DSM 16289T.</title>
        <authorList>
            <person name="Ootsuka M."/>
            <person name="Nishizawa T."/>
            <person name="Ohta H."/>
        </authorList>
    </citation>
    <scope>NUCLEOTIDE SEQUENCE [LARGE SCALE GENOMIC DNA]</scope>
    <source>
        <strain evidence="3 4">DSM 16289</strain>
    </source>
</reference>
<evidence type="ECO:0000313" key="4">
    <source>
        <dbReference type="Proteomes" id="UP000279959"/>
    </source>
</evidence>
<organism evidence="3 4">
    <name type="scientific">Sphingobium amiense</name>
    <dbReference type="NCBI Taxonomy" id="135719"/>
    <lineage>
        <taxon>Bacteria</taxon>
        <taxon>Pseudomonadati</taxon>
        <taxon>Pseudomonadota</taxon>
        <taxon>Alphaproteobacteria</taxon>
        <taxon>Sphingomonadales</taxon>
        <taxon>Sphingomonadaceae</taxon>
        <taxon>Sphingobium</taxon>
    </lineage>
</organism>
<name>A0A494W433_9SPHN</name>
<feature type="compositionally biased region" description="Pro residues" evidence="1">
    <location>
        <begin position="103"/>
        <end position="117"/>
    </location>
</feature>
<keyword evidence="2" id="KW-1133">Transmembrane helix</keyword>
<dbReference type="KEGG" id="sami:SAMIE_1024720"/>
<accession>A0A494W433</accession>
<keyword evidence="4" id="KW-1185">Reference proteome</keyword>
<feature type="region of interest" description="Disordered" evidence="1">
    <location>
        <begin position="401"/>
        <end position="420"/>
    </location>
</feature>
<dbReference type="AlphaFoldDB" id="A0A494W433"/>
<proteinExistence type="predicted"/>
<dbReference type="RefSeq" id="WP_232037257.1">
    <property type="nucleotide sequence ID" value="NZ_AP018664.1"/>
</dbReference>
<feature type="region of interest" description="Disordered" evidence="1">
    <location>
        <begin position="62"/>
        <end position="184"/>
    </location>
</feature>
<feature type="compositionally biased region" description="Low complexity" evidence="1">
    <location>
        <begin position="175"/>
        <end position="184"/>
    </location>
</feature>
<feature type="compositionally biased region" description="Low complexity" evidence="1">
    <location>
        <begin position="89"/>
        <end position="102"/>
    </location>
</feature>
<sequence>MGGHLRHRTVNVMYPLRSLAVQRILCLGWTVMGSLIRPLLIAAPLLLAAPALAQQGEQTAPVFSLPPAGSASPPDSNRQGPEINIYRDPPAQNAAPPTVTPTVVPPPVAVQPAPASPRPKAQRERPAPPPAEGTPERTAAPDPARQPAAESLPPPPVAATPDPASAPEADDALAGREAAAAQGEASPLPWVVGLLIAGAAGIAVFMLARRRRAPVALVAEPVIEAPIETARTPPAPRPPRPAPPPPEPVAPDPARPWIGMDLSITQARFSLMGVTIAYSLHLTNNGAATAQDMLVRGVIGNAGAQQDALLQGFLAGQVGLPLHSVVGIAPGETLTLTGELRLGSAQIEPVTVGERSLLVPLAAFDSAYGWEAGQGRTVRAFVIGQEQEPPADRLAPLRLDRGPRQYRRPAARAAAELTPT</sequence>
<protein>
    <submittedName>
        <fullName evidence="3">Uncharacterized protein</fullName>
    </submittedName>
</protein>
<feature type="region of interest" description="Disordered" evidence="1">
    <location>
        <begin position="229"/>
        <end position="252"/>
    </location>
</feature>
<feature type="transmembrane region" description="Helical" evidence="2">
    <location>
        <begin position="188"/>
        <end position="208"/>
    </location>
</feature>
<evidence type="ECO:0000256" key="1">
    <source>
        <dbReference type="SAM" id="MobiDB-lite"/>
    </source>
</evidence>
<keyword evidence="2" id="KW-0472">Membrane</keyword>
<dbReference type="EMBL" id="AP018664">
    <property type="protein sequence ID" value="BBD98971.1"/>
    <property type="molecule type" value="Genomic_DNA"/>
</dbReference>
<evidence type="ECO:0000256" key="2">
    <source>
        <dbReference type="SAM" id="Phobius"/>
    </source>
</evidence>
<gene>
    <name evidence="3" type="ORF">SAMIE_1024720</name>
</gene>
<evidence type="ECO:0000313" key="3">
    <source>
        <dbReference type="EMBL" id="BBD98971.1"/>
    </source>
</evidence>
<keyword evidence="2" id="KW-0812">Transmembrane</keyword>
<feature type="compositionally biased region" description="Pro residues" evidence="1">
    <location>
        <begin position="233"/>
        <end position="252"/>
    </location>
</feature>
<feature type="compositionally biased region" description="Low complexity" evidence="1">
    <location>
        <begin position="411"/>
        <end position="420"/>
    </location>
</feature>